<sequence>MVHASKAETIRRIFAAYLANDRAFVENAFSEDFRFTSPYDDNIDKPAYFERCWKNSDWIERHELERIFVEGDEAFVTYRCVAKGGRSFRNTEFFGFEGDKVKRIDVYFGAAYQNGAFVKQQPSA</sequence>
<accession>A0ABU8B2K4</accession>
<keyword evidence="3" id="KW-1185">Reference proteome</keyword>
<reference evidence="2 3" key="1">
    <citation type="submission" date="2024-02" db="EMBL/GenBank/DDBJ databases">
        <title>Adaptive strategies in a cosmopolitan and abundant soil bacterium.</title>
        <authorList>
            <person name="Carini P."/>
        </authorList>
    </citation>
    <scope>NUCLEOTIDE SEQUENCE [LARGE SCALE GENOMIC DNA]</scope>
    <source>
        <strain evidence="2 3">AZCC 1608</strain>
    </source>
</reference>
<dbReference type="InterPro" id="IPR032710">
    <property type="entry name" value="NTF2-like_dom_sf"/>
</dbReference>
<evidence type="ECO:0000259" key="1">
    <source>
        <dbReference type="Pfam" id="PF12680"/>
    </source>
</evidence>
<dbReference type="InterPro" id="IPR037401">
    <property type="entry name" value="SnoaL-like"/>
</dbReference>
<dbReference type="RefSeq" id="WP_334477085.1">
    <property type="nucleotide sequence ID" value="NZ_JAZHRV010000001.1"/>
</dbReference>
<dbReference type="Gene3D" id="3.10.450.50">
    <property type="match status" value="1"/>
</dbReference>
<dbReference type="SUPFAM" id="SSF54427">
    <property type="entry name" value="NTF2-like"/>
    <property type="match status" value="1"/>
</dbReference>
<name>A0ABU8B2K4_9BRAD</name>
<dbReference type="EMBL" id="JAZHRV010000001">
    <property type="protein sequence ID" value="MEH2552736.1"/>
    <property type="molecule type" value="Genomic_DNA"/>
</dbReference>
<gene>
    <name evidence="2" type="ORF">V1286_000265</name>
</gene>
<protein>
    <submittedName>
        <fullName evidence="2">Ketosteroid isomerase-like protein</fullName>
    </submittedName>
</protein>
<comment type="caution">
    <text evidence="2">The sequence shown here is derived from an EMBL/GenBank/DDBJ whole genome shotgun (WGS) entry which is preliminary data.</text>
</comment>
<organism evidence="2 3">
    <name type="scientific">Bradyrhizobium algeriense</name>
    <dbReference type="NCBI Taxonomy" id="634784"/>
    <lineage>
        <taxon>Bacteria</taxon>
        <taxon>Pseudomonadati</taxon>
        <taxon>Pseudomonadota</taxon>
        <taxon>Alphaproteobacteria</taxon>
        <taxon>Hyphomicrobiales</taxon>
        <taxon>Nitrobacteraceae</taxon>
        <taxon>Bradyrhizobium</taxon>
    </lineage>
</organism>
<evidence type="ECO:0000313" key="2">
    <source>
        <dbReference type="EMBL" id="MEH2552736.1"/>
    </source>
</evidence>
<proteinExistence type="predicted"/>
<dbReference type="Proteomes" id="UP001364224">
    <property type="component" value="Unassembled WGS sequence"/>
</dbReference>
<feature type="domain" description="SnoaL-like" evidence="1">
    <location>
        <begin position="10"/>
        <end position="103"/>
    </location>
</feature>
<evidence type="ECO:0000313" key="3">
    <source>
        <dbReference type="Proteomes" id="UP001364224"/>
    </source>
</evidence>
<dbReference type="Pfam" id="PF12680">
    <property type="entry name" value="SnoaL_2"/>
    <property type="match status" value="1"/>
</dbReference>